<dbReference type="GO" id="GO:0003677">
    <property type="term" value="F:DNA binding"/>
    <property type="evidence" value="ECO:0007669"/>
    <property type="project" value="InterPro"/>
</dbReference>
<reference evidence="3 4" key="1">
    <citation type="submission" date="2014-04" db="EMBL/GenBank/DDBJ databases">
        <authorList>
            <consortium name="DOE Joint Genome Institute"/>
            <person name="Kuo A."/>
            <person name="Tarkka M."/>
            <person name="Buscot F."/>
            <person name="Kohler A."/>
            <person name="Nagy L.G."/>
            <person name="Floudas D."/>
            <person name="Copeland A."/>
            <person name="Barry K.W."/>
            <person name="Cichocki N."/>
            <person name="Veneault-Fourrey C."/>
            <person name="LaButti K."/>
            <person name="Lindquist E.A."/>
            <person name="Lipzen A."/>
            <person name="Lundell T."/>
            <person name="Morin E."/>
            <person name="Murat C."/>
            <person name="Sun H."/>
            <person name="Tunlid A."/>
            <person name="Henrissat B."/>
            <person name="Grigoriev I.V."/>
            <person name="Hibbett D.S."/>
            <person name="Martin F."/>
            <person name="Nordberg H.P."/>
            <person name="Cantor M.N."/>
            <person name="Hua S.X."/>
        </authorList>
    </citation>
    <scope>NUCLEOTIDE SEQUENCE [LARGE SCALE GENOMIC DNA]</scope>
    <source>
        <strain evidence="3 4">F 1598</strain>
    </source>
</reference>
<reference evidence="4" key="2">
    <citation type="submission" date="2015-01" db="EMBL/GenBank/DDBJ databases">
        <title>Evolutionary Origins and Diversification of the Mycorrhizal Mutualists.</title>
        <authorList>
            <consortium name="DOE Joint Genome Institute"/>
            <consortium name="Mycorrhizal Genomics Consortium"/>
            <person name="Kohler A."/>
            <person name="Kuo A."/>
            <person name="Nagy L.G."/>
            <person name="Floudas D."/>
            <person name="Copeland A."/>
            <person name="Barry K.W."/>
            <person name="Cichocki N."/>
            <person name="Veneault-Fourrey C."/>
            <person name="LaButti K."/>
            <person name="Lindquist E.A."/>
            <person name="Lipzen A."/>
            <person name="Lundell T."/>
            <person name="Morin E."/>
            <person name="Murat C."/>
            <person name="Riley R."/>
            <person name="Ohm R."/>
            <person name="Sun H."/>
            <person name="Tunlid A."/>
            <person name="Henrissat B."/>
            <person name="Grigoriev I.V."/>
            <person name="Hibbett D.S."/>
            <person name="Martin F."/>
        </authorList>
    </citation>
    <scope>NUCLEOTIDE SEQUENCE [LARGE SCALE GENOMIC DNA]</scope>
    <source>
        <strain evidence="4">F 1598</strain>
    </source>
</reference>
<evidence type="ECO:0000259" key="2">
    <source>
        <dbReference type="Pfam" id="PF25318"/>
    </source>
</evidence>
<dbReference type="OrthoDB" id="5597783at2759"/>
<feature type="region of interest" description="Disordered" evidence="1">
    <location>
        <begin position="674"/>
        <end position="727"/>
    </location>
</feature>
<feature type="compositionally biased region" description="Basic and acidic residues" evidence="1">
    <location>
        <begin position="237"/>
        <end position="251"/>
    </location>
</feature>
<feature type="compositionally biased region" description="Low complexity" evidence="1">
    <location>
        <begin position="370"/>
        <end position="396"/>
    </location>
</feature>
<proteinExistence type="predicted"/>
<evidence type="ECO:0000256" key="1">
    <source>
        <dbReference type="SAM" id="MobiDB-lite"/>
    </source>
</evidence>
<feature type="region of interest" description="Disordered" evidence="1">
    <location>
        <begin position="370"/>
        <end position="407"/>
    </location>
</feature>
<protein>
    <recommendedName>
        <fullName evidence="2">GDS1 winged helix domain-containing protein</fullName>
    </recommendedName>
</protein>
<accession>A0A0C3FM34</accession>
<name>A0A0C3FM34_PILCF</name>
<dbReference type="HOGENOM" id="CLU_005547_0_0_1"/>
<feature type="region of interest" description="Disordered" evidence="1">
    <location>
        <begin position="958"/>
        <end position="1024"/>
    </location>
</feature>
<feature type="region of interest" description="Disordered" evidence="1">
    <location>
        <begin position="1"/>
        <end position="63"/>
    </location>
</feature>
<dbReference type="InterPro" id="IPR036887">
    <property type="entry name" value="HTH_APSES_sf"/>
</dbReference>
<keyword evidence="4" id="KW-1185">Reference proteome</keyword>
<feature type="compositionally biased region" description="Low complexity" evidence="1">
    <location>
        <begin position="1000"/>
        <end position="1009"/>
    </location>
</feature>
<dbReference type="InterPro" id="IPR057511">
    <property type="entry name" value="WH_GDS1"/>
</dbReference>
<dbReference type="InParanoid" id="A0A0C3FM34"/>
<evidence type="ECO:0000313" key="3">
    <source>
        <dbReference type="EMBL" id="KIM80839.1"/>
    </source>
</evidence>
<gene>
    <name evidence="3" type="ORF">PILCRDRAFT_97845</name>
</gene>
<dbReference type="AlphaFoldDB" id="A0A0C3FM34"/>
<dbReference type="Pfam" id="PF25318">
    <property type="entry name" value="WHD_GDS1"/>
    <property type="match status" value="1"/>
</dbReference>
<sequence>MDSIVATVSNRGSSARVPPTTSAQHSYGTRIRQNSIIKPSARLRQSPDPPAPPRRIKPIPTPKLNINSSDQQPLHDMPVFPPPHVMLHPEDANSKVFLAIGRSFLSVDNRAMTIKDLADMTMKYGLVCQNVSAAGQAITTYIRNHMQRCENQEDHPLLLRHILSGTSADDELLPALHSRTGGAHCTANPEDRLTNFRRGTMVWYLSRATGAPCPFTRAGIQLCQYGEDGKIGSPNGTREKKRERDRQRRSEQCGQKRKRLLRGRKGSECDSAEEGGKPPKVKLTLRLRPCGASRSSPLSESQSSESTNLIDLSRDSDADEYRDDFMSVDSSSSDEAPQKVDAPWCLPPYPKRSISIPCYTPSTEMFPSFSAASPSLSASSPANGFRRSPSVPYSVASPPPDSEDEDDDYHISMTGSRHFPTNLVRTLAREADPDWDLEFDSEEDHGETETQWESPGPRSPSAPLATFGHDILVKQEPRDVEGVQGMLDHWEPLDSNIDGNKVVEVVVKAAAGLFDEPSSIGKVKVEELEYWDWEETYGSGGSDWYRPDDARRSPHIKQEDFDFDDALVSGDDTFMSPVGEDDYIPSSPLSPLSGLPPQSSPVLSVSAPTISGLRRHSELTWKDVELLGPDSVHPHEFEDGEWQQGGANATIRARAKTQPSLPTFEAARNFSSFLSTQQPPPLTQNNTSSELDKPPNTSSIILSPLASTSTQTQKSSPPLTAPVVSPSVPTTQSEEMEIHDVVVVHTCQPCTPVISATQIEGISVYQMMLGSLPLFRRIDTDFVNLSSIIAHLDMAPPPSPDAMLVSQGSAIVCGTWVPLASAQAFAREHPLPDNPLETFLSDVLFERFPSALQDFHRSNAPGRHLNQFGPHFKSTVEAKRRSYSTLRNEVEPKAAGEPWEPTSVSDWDVEDHLLSSHPLGLASLRRPPEEELVPETPLSPTEQEMFYALCSAPDWEKETSLPSSMMCNEEGKLGYSEEDPEDDSARARARDQPRRRSKRVANANAIATRTRTRSQKRGSRNSLS</sequence>
<feature type="compositionally biased region" description="Low complexity" evidence="1">
    <location>
        <begin position="293"/>
        <end position="306"/>
    </location>
</feature>
<evidence type="ECO:0000313" key="4">
    <source>
        <dbReference type="Proteomes" id="UP000054166"/>
    </source>
</evidence>
<feature type="compositionally biased region" description="Basic residues" evidence="1">
    <location>
        <begin position="255"/>
        <end position="264"/>
    </location>
</feature>
<feature type="domain" description="GDS1 winged helix" evidence="2">
    <location>
        <begin position="88"/>
        <end position="162"/>
    </location>
</feature>
<organism evidence="3 4">
    <name type="scientific">Piloderma croceum (strain F 1598)</name>
    <dbReference type="NCBI Taxonomy" id="765440"/>
    <lineage>
        <taxon>Eukaryota</taxon>
        <taxon>Fungi</taxon>
        <taxon>Dikarya</taxon>
        <taxon>Basidiomycota</taxon>
        <taxon>Agaricomycotina</taxon>
        <taxon>Agaricomycetes</taxon>
        <taxon>Agaricomycetidae</taxon>
        <taxon>Atheliales</taxon>
        <taxon>Atheliaceae</taxon>
        <taxon>Piloderma</taxon>
    </lineage>
</organism>
<dbReference type="Proteomes" id="UP000054166">
    <property type="component" value="Unassembled WGS sequence"/>
</dbReference>
<feature type="compositionally biased region" description="Basic and acidic residues" evidence="1">
    <location>
        <begin position="983"/>
        <end position="994"/>
    </location>
</feature>
<dbReference type="EMBL" id="KN833002">
    <property type="protein sequence ID" value="KIM80839.1"/>
    <property type="molecule type" value="Genomic_DNA"/>
</dbReference>
<feature type="compositionally biased region" description="Polar residues" evidence="1">
    <location>
        <begin position="674"/>
        <end position="701"/>
    </location>
</feature>
<feature type="compositionally biased region" description="Basic residues" evidence="1">
    <location>
        <begin position="1010"/>
        <end position="1024"/>
    </location>
</feature>
<feature type="compositionally biased region" description="Polar residues" evidence="1">
    <location>
        <begin position="1"/>
        <end position="37"/>
    </location>
</feature>
<feature type="compositionally biased region" description="Low complexity" evidence="1">
    <location>
        <begin position="707"/>
        <end position="718"/>
    </location>
</feature>
<feature type="region of interest" description="Disordered" evidence="1">
    <location>
        <begin position="438"/>
        <end position="465"/>
    </location>
</feature>
<dbReference type="STRING" id="765440.A0A0C3FM34"/>
<dbReference type="SUPFAM" id="SSF54616">
    <property type="entry name" value="DNA-binding domain of Mlu1-box binding protein MBP1"/>
    <property type="match status" value="1"/>
</dbReference>
<dbReference type="Gene3D" id="3.10.260.10">
    <property type="entry name" value="Transcription regulator HTH, APSES-type DNA-binding domain"/>
    <property type="match status" value="1"/>
</dbReference>
<feature type="region of interest" description="Disordered" evidence="1">
    <location>
        <begin position="226"/>
        <end position="341"/>
    </location>
</feature>